<proteinExistence type="inferred from homology"/>
<dbReference type="InterPro" id="IPR017941">
    <property type="entry name" value="Rieske_2Fe-2S"/>
</dbReference>
<evidence type="ECO:0000313" key="9">
    <source>
        <dbReference type="Proteomes" id="UP000252085"/>
    </source>
</evidence>
<keyword evidence="3" id="KW-0479">Metal-binding</keyword>
<dbReference type="Pfam" id="PF00848">
    <property type="entry name" value="Ring_hydroxyl_A"/>
    <property type="match status" value="1"/>
</dbReference>
<dbReference type="PROSITE" id="PS51296">
    <property type="entry name" value="RIESKE"/>
    <property type="match status" value="1"/>
</dbReference>
<evidence type="ECO:0000259" key="7">
    <source>
        <dbReference type="PROSITE" id="PS51296"/>
    </source>
</evidence>
<name>A0A367RP04_NOSPU</name>
<keyword evidence="2" id="KW-0001">2Fe-2S</keyword>
<dbReference type="Pfam" id="PF00355">
    <property type="entry name" value="Rieske"/>
    <property type="match status" value="1"/>
</dbReference>
<comment type="similarity">
    <text evidence="1">Belongs to the bacterial ring-hydroxylating dioxygenase alpha subunit family.</text>
</comment>
<dbReference type="GO" id="GO:0016705">
    <property type="term" value="F:oxidoreductase activity, acting on paired donors, with incorporation or reduction of molecular oxygen"/>
    <property type="evidence" value="ECO:0007669"/>
    <property type="project" value="UniProtKB-ARBA"/>
</dbReference>
<evidence type="ECO:0000256" key="4">
    <source>
        <dbReference type="ARBA" id="ARBA00023002"/>
    </source>
</evidence>
<dbReference type="Gene3D" id="3.90.380.10">
    <property type="entry name" value="Naphthalene 1,2-dioxygenase Alpha Subunit, Chain A, domain 1"/>
    <property type="match status" value="1"/>
</dbReference>
<gene>
    <name evidence="8" type="ORF">A6769_11860</name>
</gene>
<dbReference type="EMBL" id="LXQE01000136">
    <property type="protein sequence ID" value="RCJ37591.1"/>
    <property type="molecule type" value="Genomic_DNA"/>
</dbReference>
<dbReference type="InterPro" id="IPR001663">
    <property type="entry name" value="Rng_hydr_dOase-A"/>
</dbReference>
<dbReference type="SUPFAM" id="SSF50022">
    <property type="entry name" value="ISP domain"/>
    <property type="match status" value="1"/>
</dbReference>
<dbReference type="SUPFAM" id="SSF55961">
    <property type="entry name" value="Bet v1-like"/>
    <property type="match status" value="1"/>
</dbReference>
<keyword evidence="5" id="KW-0408">Iron</keyword>
<dbReference type="CDD" id="cd03469">
    <property type="entry name" value="Rieske_RO_Alpha_N"/>
    <property type="match status" value="1"/>
</dbReference>
<dbReference type="PRINTS" id="PR00090">
    <property type="entry name" value="RNGDIOXGNASE"/>
</dbReference>
<accession>A0A367RP04</accession>
<evidence type="ECO:0000256" key="6">
    <source>
        <dbReference type="ARBA" id="ARBA00023014"/>
    </source>
</evidence>
<dbReference type="Proteomes" id="UP000252085">
    <property type="component" value="Unassembled WGS sequence"/>
</dbReference>
<dbReference type="GO" id="GO:0005506">
    <property type="term" value="F:iron ion binding"/>
    <property type="evidence" value="ECO:0007669"/>
    <property type="project" value="InterPro"/>
</dbReference>
<keyword evidence="4" id="KW-0560">Oxidoreductase</keyword>
<feature type="domain" description="Rieske" evidence="7">
    <location>
        <begin position="47"/>
        <end position="144"/>
    </location>
</feature>
<evidence type="ECO:0000256" key="1">
    <source>
        <dbReference type="ARBA" id="ARBA00008751"/>
    </source>
</evidence>
<dbReference type="AlphaFoldDB" id="A0A367RP04"/>
<dbReference type="PANTHER" id="PTHR43756">
    <property type="entry name" value="CHOLINE MONOOXYGENASE, CHLOROPLASTIC"/>
    <property type="match status" value="1"/>
</dbReference>
<dbReference type="PANTHER" id="PTHR43756:SF1">
    <property type="entry name" value="3-PHENYLPROPIONATE_CINNAMIC ACID DIOXYGENASE SUBUNIT ALPHA"/>
    <property type="match status" value="1"/>
</dbReference>
<dbReference type="GO" id="GO:0051537">
    <property type="term" value="F:2 iron, 2 sulfur cluster binding"/>
    <property type="evidence" value="ECO:0007669"/>
    <property type="project" value="UniProtKB-KW"/>
</dbReference>
<evidence type="ECO:0000313" key="8">
    <source>
        <dbReference type="EMBL" id="RCJ37591.1"/>
    </source>
</evidence>
<organism evidence="8 9">
    <name type="scientific">Nostoc punctiforme NIES-2108</name>
    <dbReference type="NCBI Taxonomy" id="1356359"/>
    <lineage>
        <taxon>Bacteria</taxon>
        <taxon>Bacillati</taxon>
        <taxon>Cyanobacteriota</taxon>
        <taxon>Cyanophyceae</taxon>
        <taxon>Nostocales</taxon>
        <taxon>Nostocaceae</taxon>
        <taxon>Nostoc</taxon>
    </lineage>
</organism>
<protein>
    <submittedName>
        <fullName evidence="8">(2Fe-2S)-binding protein</fullName>
    </submittedName>
</protein>
<reference evidence="8 9" key="1">
    <citation type="submission" date="2016-04" db="EMBL/GenBank/DDBJ databases">
        <authorList>
            <person name="Evans L.H."/>
            <person name="Alamgir A."/>
            <person name="Owens N."/>
            <person name="Weber N.D."/>
            <person name="Virtaneva K."/>
            <person name="Barbian K."/>
            <person name="Babar A."/>
            <person name="Rosenke K."/>
        </authorList>
    </citation>
    <scope>NUCLEOTIDE SEQUENCE [LARGE SCALE GENOMIC DNA]</scope>
    <source>
        <strain evidence="8">NIES-2108</strain>
    </source>
</reference>
<evidence type="ECO:0000256" key="5">
    <source>
        <dbReference type="ARBA" id="ARBA00023004"/>
    </source>
</evidence>
<comment type="caution">
    <text evidence="8">The sequence shown here is derived from an EMBL/GenBank/DDBJ whole genome shotgun (WGS) entry which is preliminary data.</text>
</comment>
<evidence type="ECO:0000256" key="3">
    <source>
        <dbReference type="ARBA" id="ARBA00022723"/>
    </source>
</evidence>
<dbReference type="CDD" id="cd08879">
    <property type="entry name" value="RHO_alpha_C_AntDO-like"/>
    <property type="match status" value="1"/>
</dbReference>
<keyword evidence="6" id="KW-0411">Iron-sulfur</keyword>
<evidence type="ECO:0000256" key="2">
    <source>
        <dbReference type="ARBA" id="ARBA00022714"/>
    </source>
</evidence>
<dbReference type="Gene3D" id="2.102.10.10">
    <property type="entry name" value="Rieske [2Fe-2S] iron-sulphur domain"/>
    <property type="match status" value="1"/>
</dbReference>
<sequence>MLHGNSEFKQDYDWDYLIQPERVHRCVYTDARIFQEEMIRIFGGTWVYLAHESEIPNLNDFKTSNLGHRPIIILRDRQDKIRALFNRCTHRGSTVCRETRGCAKTFTCPYHGWTYSNTGKLTGVPWAKGYAADFHRPEFNLGQIPWVESYRGFIFGTLNSEAPDLITYLGRAKDLLDQWIDRFPNAQITVQSSAHKMIYQGNWKFTYDNAADGYHVAFSHRSLLAVANRLETEKDMQYFAHNPDEGPMYVQYLGHGHMFIDQRPSYEKRAGAFWQQQRPQPGREAYEAKIREKWGDRADYWLDLSIGSQMNLTIFPNLLVVGNQIEVIEPLAVDRTQLTIYATTIAEVPDEVNVLRMRTQEDFPSFGIPDDMINFAECQRGLSIPEIEWVAMNRGFGISDRHHIDEDDVITGPVTDELAIRGYHQEWKRLMKADFKLTAQAVEHD</sequence>
<dbReference type="InterPro" id="IPR015879">
    <property type="entry name" value="Ring_hydroxy_dOase_asu_C_dom"/>
</dbReference>
<dbReference type="GO" id="GO:0004497">
    <property type="term" value="F:monooxygenase activity"/>
    <property type="evidence" value="ECO:0007669"/>
    <property type="project" value="UniProtKB-ARBA"/>
</dbReference>
<dbReference type="InterPro" id="IPR036922">
    <property type="entry name" value="Rieske_2Fe-2S_sf"/>
</dbReference>